<evidence type="ECO:0000256" key="4">
    <source>
        <dbReference type="ARBA" id="ARBA00023163"/>
    </source>
</evidence>
<dbReference type="Pfam" id="PF00126">
    <property type="entry name" value="HTH_1"/>
    <property type="match status" value="1"/>
</dbReference>
<evidence type="ECO:0000256" key="3">
    <source>
        <dbReference type="ARBA" id="ARBA00023125"/>
    </source>
</evidence>
<accession>A0ABP9A5K7</accession>
<comment type="caution">
    <text evidence="6">The sequence shown here is derived from an EMBL/GenBank/DDBJ whole genome shotgun (WGS) entry which is preliminary data.</text>
</comment>
<organism evidence="6 7">
    <name type="scientific">Microbacterium gilvum</name>
    <dbReference type="NCBI Taxonomy" id="1336204"/>
    <lineage>
        <taxon>Bacteria</taxon>
        <taxon>Bacillati</taxon>
        <taxon>Actinomycetota</taxon>
        <taxon>Actinomycetes</taxon>
        <taxon>Micrococcales</taxon>
        <taxon>Microbacteriaceae</taxon>
        <taxon>Microbacterium</taxon>
    </lineage>
</organism>
<proteinExistence type="inferred from homology"/>
<dbReference type="SUPFAM" id="SSF53850">
    <property type="entry name" value="Periplasmic binding protein-like II"/>
    <property type="match status" value="1"/>
</dbReference>
<dbReference type="PANTHER" id="PTHR30126">
    <property type="entry name" value="HTH-TYPE TRANSCRIPTIONAL REGULATOR"/>
    <property type="match status" value="1"/>
</dbReference>
<dbReference type="Gene3D" id="1.10.10.10">
    <property type="entry name" value="Winged helix-like DNA-binding domain superfamily/Winged helix DNA-binding domain"/>
    <property type="match status" value="1"/>
</dbReference>
<keyword evidence="3" id="KW-0238">DNA-binding</keyword>
<evidence type="ECO:0000256" key="1">
    <source>
        <dbReference type="ARBA" id="ARBA00009437"/>
    </source>
</evidence>
<dbReference type="InterPro" id="IPR005119">
    <property type="entry name" value="LysR_subst-bd"/>
</dbReference>
<dbReference type="PROSITE" id="PS50931">
    <property type="entry name" value="HTH_LYSR"/>
    <property type="match status" value="1"/>
</dbReference>
<feature type="domain" description="HTH lysR-type" evidence="5">
    <location>
        <begin position="10"/>
        <end position="67"/>
    </location>
</feature>
<dbReference type="Gene3D" id="3.40.190.290">
    <property type="match status" value="1"/>
</dbReference>
<dbReference type="Pfam" id="PF03466">
    <property type="entry name" value="LysR_substrate"/>
    <property type="match status" value="1"/>
</dbReference>
<keyword evidence="4" id="KW-0804">Transcription</keyword>
<dbReference type="InterPro" id="IPR000847">
    <property type="entry name" value="LysR_HTH_N"/>
</dbReference>
<dbReference type="EMBL" id="BAABKO010000003">
    <property type="protein sequence ID" value="GAA4774204.1"/>
    <property type="molecule type" value="Genomic_DNA"/>
</dbReference>
<sequence length="295" mass="30702">MPHSSSDGLDDLPLWRAFLAIHAAGSLSGAARTLGLTQPAVTAQLQALERTQGQRLFERGARGVIPTPHADALAARLAAPFAGVAAALGGGDGVRSPQPPVRVGGAAELLAEIVAPALAPLVADGVRVRTTPGLSAALVDALRAGALDLVVASERPRGRSVVSVPLSDEVFALVAAPRWAKAPLDDTPLLSYAHDVPILRRFWRHVLGTRLEREPALIAPDLRALRRAAVAGAGATALPLHLCRDDLADGRLVDLAPTDDPPINTLFLARRPGALAPHVERVRAAVERAVVDALA</sequence>
<dbReference type="InterPro" id="IPR036388">
    <property type="entry name" value="WH-like_DNA-bd_sf"/>
</dbReference>
<evidence type="ECO:0000259" key="5">
    <source>
        <dbReference type="PROSITE" id="PS50931"/>
    </source>
</evidence>
<dbReference type="InterPro" id="IPR036390">
    <property type="entry name" value="WH_DNA-bd_sf"/>
</dbReference>
<evidence type="ECO:0000313" key="7">
    <source>
        <dbReference type="Proteomes" id="UP001501645"/>
    </source>
</evidence>
<gene>
    <name evidence="6" type="ORF">GCM10023351_18250</name>
</gene>
<dbReference type="RefSeq" id="WP_345438334.1">
    <property type="nucleotide sequence ID" value="NZ_BAABKO010000003.1"/>
</dbReference>
<dbReference type="PANTHER" id="PTHR30126:SF39">
    <property type="entry name" value="HTH-TYPE TRANSCRIPTIONAL REGULATOR CYSL"/>
    <property type="match status" value="1"/>
</dbReference>
<dbReference type="Proteomes" id="UP001501645">
    <property type="component" value="Unassembled WGS sequence"/>
</dbReference>
<reference evidence="7" key="1">
    <citation type="journal article" date="2019" name="Int. J. Syst. Evol. Microbiol.">
        <title>The Global Catalogue of Microorganisms (GCM) 10K type strain sequencing project: providing services to taxonomists for standard genome sequencing and annotation.</title>
        <authorList>
            <consortium name="The Broad Institute Genomics Platform"/>
            <consortium name="The Broad Institute Genome Sequencing Center for Infectious Disease"/>
            <person name="Wu L."/>
            <person name="Ma J."/>
        </authorList>
    </citation>
    <scope>NUCLEOTIDE SEQUENCE [LARGE SCALE GENOMIC DNA]</scope>
    <source>
        <strain evidence="7">JCM 18537</strain>
    </source>
</reference>
<dbReference type="PRINTS" id="PR00039">
    <property type="entry name" value="HTHLYSR"/>
</dbReference>
<dbReference type="SUPFAM" id="SSF46785">
    <property type="entry name" value="Winged helix' DNA-binding domain"/>
    <property type="match status" value="1"/>
</dbReference>
<keyword evidence="2" id="KW-0805">Transcription regulation</keyword>
<name>A0ABP9A5K7_9MICO</name>
<dbReference type="CDD" id="cd05466">
    <property type="entry name" value="PBP2_LTTR_substrate"/>
    <property type="match status" value="1"/>
</dbReference>
<evidence type="ECO:0000313" key="6">
    <source>
        <dbReference type="EMBL" id="GAA4774204.1"/>
    </source>
</evidence>
<keyword evidence="7" id="KW-1185">Reference proteome</keyword>
<protein>
    <recommendedName>
        <fullName evidence="5">HTH lysR-type domain-containing protein</fullName>
    </recommendedName>
</protein>
<evidence type="ECO:0000256" key="2">
    <source>
        <dbReference type="ARBA" id="ARBA00023015"/>
    </source>
</evidence>
<comment type="similarity">
    <text evidence="1">Belongs to the LysR transcriptional regulatory family.</text>
</comment>